<comment type="catalytic activity">
    <reaction evidence="9">
        <text>[(1-&gt;4)-beta-D-glucosyl](n) + UDP-alpha-D-glucose = [(1-&gt;4)-beta-D-glucosyl](n+1) + UDP + H(+)</text>
        <dbReference type="Rhea" id="RHEA:19929"/>
        <dbReference type="Rhea" id="RHEA-COMP:10033"/>
        <dbReference type="Rhea" id="RHEA-COMP:10034"/>
        <dbReference type="ChEBI" id="CHEBI:15378"/>
        <dbReference type="ChEBI" id="CHEBI:18246"/>
        <dbReference type="ChEBI" id="CHEBI:58223"/>
        <dbReference type="ChEBI" id="CHEBI:58885"/>
        <dbReference type="EC" id="2.4.1.12"/>
    </reaction>
</comment>
<feature type="transmembrane region" description="Helical" evidence="9">
    <location>
        <begin position="451"/>
        <end position="470"/>
    </location>
</feature>
<dbReference type="GO" id="GO:0035438">
    <property type="term" value="F:cyclic-di-GMP binding"/>
    <property type="evidence" value="ECO:0007669"/>
    <property type="project" value="InterPro"/>
</dbReference>
<evidence type="ECO:0000256" key="4">
    <source>
        <dbReference type="ARBA" id="ARBA00022676"/>
    </source>
</evidence>
<dbReference type="Gene3D" id="2.40.10.220">
    <property type="entry name" value="predicted glycosyltransferase like domains"/>
    <property type="match status" value="1"/>
</dbReference>
<proteinExistence type="predicted"/>
<feature type="transmembrane region" description="Helical" evidence="9">
    <location>
        <begin position="97"/>
        <end position="119"/>
    </location>
</feature>
<dbReference type="EMBL" id="CP022530">
    <property type="protein sequence ID" value="ASP37996.1"/>
    <property type="molecule type" value="Genomic_DNA"/>
</dbReference>
<accession>A0A222FHE0</accession>
<name>A0A222FHE0_9GAMM</name>
<evidence type="ECO:0000256" key="8">
    <source>
        <dbReference type="ARBA" id="ARBA00023136"/>
    </source>
</evidence>
<dbReference type="OrthoDB" id="9806824at2"/>
<comment type="cofactor">
    <cofactor evidence="9">
        <name>Mg(2+)</name>
        <dbReference type="ChEBI" id="CHEBI:18420"/>
    </cofactor>
</comment>
<keyword evidence="7 9" id="KW-1133">Transmembrane helix</keyword>
<evidence type="ECO:0000256" key="6">
    <source>
        <dbReference type="ARBA" id="ARBA00022692"/>
    </source>
</evidence>
<dbReference type="PANTHER" id="PTHR43867">
    <property type="entry name" value="CELLULOSE SYNTHASE CATALYTIC SUBUNIT A [UDP-FORMING]"/>
    <property type="match status" value="1"/>
</dbReference>
<feature type="transmembrane region" description="Helical" evidence="9">
    <location>
        <begin position="554"/>
        <end position="577"/>
    </location>
</feature>
<evidence type="ECO:0000256" key="7">
    <source>
        <dbReference type="ARBA" id="ARBA00022989"/>
    </source>
</evidence>
<feature type="transmembrane region" description="Helical" evidence="9">
    <location>
        <begin position="527"/>
        <end position="548"/>
    </location>
</feature>
<dbReference type="PANTHER" id="PTHR43867:SF2">
    <property type="entry name" value="CELLULOSE SYNTHASE CATALYTIC SUBUNIT A [UDP-FORMING]"/>
    <property type="match status" value="1"/>
</dbReference>
<dbReference type="GO" id="GO:0030244">
    <property type="term" value="P:cellulose biosynthetic process"/>
    <property type="evidence" value="ECO:0007669"/>
    <property type="project" value="UniProtKB-KW"/>
</dbReference>
<feature type="transmembrane region" description="Helical" evidence="9">
    <location>
        <begin position="36"/>
        <end position="54"/>
    </location>
</feature>
<keyword evidence="9" id="KW-0997">Cell inner membrane</keyword>
<keyword evidence="9" id="KW-0135">Cellulose biosynthesis</keyword>
<dbReference type="Gene3D" id="3.90.550.10">
    <property type="entry name" value="Spore Coat Polysaccharide Biosynthesis Protein SpsA, Chain A"/>
    <property type="match status" value="1"/>
</dbReference>
<comment type="subcellular location">
    <subcellularLocation>
        <location evidence="9">Cell inner membrane</location>
    </subcellularLocation>
    <subcellularLocation>
        <location evidence="1">Membrane</location>
        <topology evidence="1">Multi-pass membrane protein</topology>
    </subcellularLocation>
</comment>
<dbReference type="AlphaFoldDB" id="A0A222FHE0"/>
<feature type="domain" description="Glycosyltransferase 2-like" evidence="10">
    <location>
        <begin position="244"/>
        <end position="464"/>
    </location>
</feature>
<dbReference type="Proteomes" id="UP000202440">
    <property type="component" value="Chromosome"/>
</dbReference>
<dbReference type="InterPro" id="IPR003919">
    <property type="entry name" value="Cell_synth_A"/>
</dbReference>
<keyword evidence="12" id="KW-1185">Reference proteome</keyword>
<keyword evidence="5 9" id="KW-0808">Transferase</keyword>
<evidence type="ECO:0000259" key="10">
    <source>
        <dbReference type="Pfam" id="PF13632"/>
    </source>
</evidence>
<keyword evidence="9" id="KW-1003">Cell membrane</keyword>
<dbReference type="GO" id="GO:0005886">
    <property type="term" value="C:plasma membrane"/>
    <property type="evidence" value="ECO:0007669"/>
    <property type="project" value="UniProtKB-SubCell"/>
</dbReference>
<evidence type="ECO:0000313" key="11">
    <source>
        <dbReference type="EMBL" id="ASP37996.1"/>
    </source>
</evidence>
<dbReference type="InterPro" id="IPR001173">
    <property type="entry name" value="Glyco_trans_2-like"/>
</dbReference>
<dbReference type="InterPro" id="IPR029044">
    <property type="entry name" value="Nucleotide-diphossugar_trans"/>
</dbReference>
<evidence type="ECO:0000256" key="1">
    <source>
        <dbReference type="ARBA" id="ARBA00004141"/>
    </source>
</evidence>
<comment type="pathway">
    <text evidence="9">Glycan metabolism; bacterial cellulose biosynthesis.</text>
</comment>
<evidence type="ECO:0000256" key="3">
    <source>
        <dbReference type="ARBA" id="ARBA00022636"/>
    </source>
</evidence>
<keyword evidence="3 9" id="KW-0973">c-di-GMP</keyword>
<dbReference type="GO" id="GO:0016760">
    <property type="term" value="F:cellulose synthase (UDP-forming) activity"/>
    <property type="evidence" value="ECO:0007669"/>
    <property type="project" value="UniProtKB-EC"/>
</dbReference>
<evidence type="ECO:0000313" key="12">
    <source>
        <dbReference type="Proteomes" id="UP000202440"/>
    </source>
</evidence>
<comment type="function">
    <text evidence="9">Catalytic subunit of cellulose synthase. It polymerizes uridine 5'-diphosphate glucose to cellulose.</text>
</comment>
<feature type="transmembrane region" description="Helical" evidence="9">
    <location>
        <begin position="66"/>
        <end position="85"/>
    </location>
</feature>
<dbReference type="EC" id="2.4.1.12" evidence="9"/>
<evidence type="ECO:0000256" key="5">
    <source>
        <dbReference type="ARBA" id="ARBA00022679"/>
    </source>
</evidence>
<evidence type="ECO:0000256" key="9">
    <source>
        <dbReference type="RuleBase" id="RU365020"/>
    </source>
</evidence>
<organism evidence="11 12">
    <name type="scientific">Bacterioplanes sanyensis</name>
    <dbReference type="NCBI Taxonomy" id="1249553"/>
    <lineage>
        <taxon>Bacteria</taxon>
        <taxon>Pseudomonadati</taxon>
        <taxon>Pseudomonadota</taxon>
        <taxon>Gammaproteobacteria</taxon>
        <taxon>Oceanospirillales</taxon>
        <taxon>Oceanospirillaceae</taxon>
        <taxon>Bacterioplanes</taxon>
    </lineage>
</organism>
<dbReference type="GO" id="GO:0006011">
    <property type="term" value="P:UDP-alpha-D-glucose metabolic process"/>
    <property type="evidence" value="ECO:0007669"/>
    <property type="project" value="InterPro"/>
</dbReference>
<keyword evidence="6 9" id="KW-0812">Transmembrane</keyword>
<dbReference type="PRINTS" id="PR01439">
    <property type="entry name" value="CELLSNTHASEA"/>
</dbReference>
<dbReference type="KEGG" id="bsan:CHH28_04570"/>
<dbReference type="CDD" id="cd06421">
    <property type="entry name" value="CESA_CelA_like"/>
    <property type="match status" value="1"/>
</dbReference>
<dbReference type="SUPFAM" id="SSF53448">
    <property type="entry name" value="Nucleotide-diphospho-sugar transferases"/>
    <property type="match status" value="1"/>
</dbReference>
<dbReference type="NCBIfam" id="TIGR03030">
    <property type="entry name" value="CelA"/>
    <property type="match status" value="1"/>
</dbReference>
<dbReference type="InterPro" id="IPR050321">
    <property type="entry name" value="Glycosyltr_2/OpgH_subfam"/>
</dbReference>
<feature type="transmembrane region" description="Helical" evidence="9">
    <location>
        <begin position="419"/>
        <end position="445"/>
    </location>
</feature>
<protein>
    <recommendedName>
        <fullName evidence="2 9">Cellulose synthase catalytic subunit [UDP-forming]</fullName>
        <ecNumber evidence="9">2.4.1.12</ecNumber>
    </recommendedName>
</protein>
<feature type="transmembrane region" description="Helical" evidence="9">
    <location>
        <begin position="12"/>
        <end position="30"/>
    </location>
</feature>
<dbReference type="RefSeq" id="WP_094059197.1">
    <property type="nucleotide sequence ID" value="NZ_CP022530.1"/>
</dbReference>
<dbReference type="UniPathway" id="UPA00694"/>
<reference evidence="11 12" key="1">
    <citation type="submission" date="2017-07" db="EMBL/GenBank/DDBJ databases">
        <title>Annotated genome sequence of Bacterioplanes sanyensis isolated from Red Sea.</title>
        <authorList>
            <person name="Rehman Z.U."/>
        </authorList>
    </citation>
    <scope>NUCLEOTIDE SEQUENCE [LARGE SCALE GENOMIC DNA]</scope>
    <source>
        <strain evidence="11 12">NV9</strain>
    </source>
</reference>
<sequence>MSLTTLSDWPVRTLWIIAVLLFLWLASLPLLLLPQYLLAGCALLAFYLLSRLTTTPQSLHRQGNSPLRVLVILLAVFLTLRYFFWRTFNTLPDDDPFSLIAGLLLYLAELYGILIYLLGAFVNINPWRREPVPLPEDQSLWPTVDIMVPSYNEDADILRITLTAARDVDYPKDKLNVYLCDDGGTLFRRYHHSDPAVREEAHRRHHELRALCDEIGVRYLTRHQNNHAKAGNLNAALEHTHGELILILDADHVPTEDFLQNTAGWFIKDPKLFLLQTPHNFLNPDPIEKNLSTYEKMPSENEMFYGVIQQGLDFWGGTFFCGSAAVLRREYLMQIGGISGDSITEDAETAMDLHSLGYHSAYISKPMVAGLQPETFTGFISQRVRWAQGMMQIFLLKNPWTRPKLSLAKRLAYTSSAGFWFFPFARAIFLVAPLAYFLFGINIYYANLQEMLAYALPHLLAAWGLSNYLFGKVRWPFVSEIYETMQSLFALPGLIKVFKNPRAPSFIVTPKGEFLEDDFISQLAPPFYWFLGLSLIGFAAAIYRYTYYPLDRDVVIVVSAWAVFNFIMLIGALGVLLERKQRRSAPRMVLPEPVPVMFNSATLPPVKVAWVHDASSTGAALEAWFQSPPALIQGQRVRARYRLAPADDWSELPILVRSVRHVGSSPHQHRYRIGAHFDPRSDAEHSAVVRLLYSSSDQLEHNLARRHQRMTTWRGLSFVTSTALRYGVEHIRFVVLQLLGKSKESHD</sequence>
<gene>
    <name evidence="11" type="primary">bcsA</name>
    <name evidence="11" type="ORF">CHH28_04570</name>
</gene>
<keyword evidence="4 9" id="KW-0328">Glycosyltransferase</keyword>
<keyword evidence="8 9" id="KW-0472">Membrane</keyword>
<evidence type="ECO:0000256" key="2">
    <source>
        <dbReference type="ARBA" id="ARBA00018714"/>
    </source>
</evidence>
<dbReference type="Pfam" id="PF13632">
    <property type="entry name" value="Glyco_trans_2_3"/>
    <property type="match status" value="1"/>
</dbReference>